<evidence type="ECO:0000256" key="12">
    <source>
        <dbReference type="ARBA" id="ARBA00031636"/>
    </source>
</evidence>
<proteinExistence type="inferred from homology"/>
<dbReference type="GO" id="GO:0006811">
    <property type="term" value="P:monoatomic ion transport"/>
    <property type="evidence" value="ECO:0007669"/>
    <property type="project" value="UniProtKB-KW"/>
</dbReference>
<evidence type="ECO:0000313" key="15">
    <source>
        <dbReference type="Proteomes" id="UP000261032"/>
    </source>
</evidence>
<evidence type="ECO:0000256" key="9">
    <source>
        <dbReference type="ARBA" id="ARBA00022989"/>
    </source>
</evidence>
<evidence type="ECO:0000256" key="1">
    <source>
        <dbReference type="ARBA" id="ARBA00003408"/>
    </source>
</evidence>
<feature type="transmembrane region" description="Helical" evidence="13">
    <location>
        <begin position="163"/>
        <end position="180"/>
    </location>
</feature>
<dbReference type="PANTHER" id="PTHR43298:SF2">
    <property type="entry name" value="FMN_FAD EXPORTER YEEO-RELATED"/>
    <property type="match status" value="1"/>
</dbReference>
<sequence length="451" mass="49219">MGKYRQQIKSICFLAWPAVVQEAMNVVVTYVDTAMVGALGAGASAAVGLTSTVGWLVSSIAVAFGIGILSVCAQAVGANNDEKVKRVGQQALFLTLIVGIALTIMCVLIAPYLPTWLNGDKAIRGEAASYFMIISIPLLFRTAALILASALRGVSDMKTPMLINLYMNIINIILNFLLIYPTRELFGIIILGAGLGVNGAAIATAISFVAGGIMMFLRYYKNTLFDLKNSGFHFYKKEFKECLNIGIPVVLERSVICLGHVTFASLIAKLGVVRFAAHTIAIQAEQAFYIPGYGFQTAAATLVGNAVGQKDEHKVKEVTYLISGITMFLMIICGIALFIFAEQLMGIFTPDHEVITLGARVLRIVSISEPLYGILVILEGTFNGMGDTKAPFVFSLFTMWGIRVTGSWLMINVFHQSIEAVWIMMVFDNIARCLLLSRRFLKNGWKYRLNS</sequence>
<name>A0A3E3E8X4_9FIRM</name>
<dbReference type="EMBL" id="QUSL01000039">
    <property type="protein sequence ID" value="RGD79114.1"/>
    <property type="molecule type" value="Genomic_DNA"/>
</dbReference>
<evidence type="ECO:0000256" key="4">
    <source>
        <dbReference type="ARBA" id="ARBA00020268"/>
    </source>
</evidence>
<evidence type="ECO:0000256" key="7">
    <source>
        <dbReference type="ARBA" id="ARBA00022475"/>
    </source>
</evidence>
<evidence type="ECO:0000256" key="5">
    <source>
        <dbReference type="ARBA" id="ARBA00022448"/>
    </source>
</evidence>
<dbReference type="GO" id="GO:0005886">
    <property type="term" value="C:plasma membrane"/>
    <property type="evidence" value="ECO:0007669"/>
    <property type="project" value="UniProtKB-SubCell"/>
</dbReference>
<dbReference type="RefSeq" id="WP_117582485.1">
    <property type="nucleotide sequence ID" value="NZ_QUSL01000039.1"/>
</dbReference>
<dbReference type="InterPro" id="IPR048279">
    <property type="entry name" value="MdtK-like"/>
</dbReference>
<feature type="transmembrane region" description="Helical" evidence="13">
    <location>
        <begin position="91"/>
        <end position="110"/>
    </location>
</feature>
<feature type="transmembrane region" description="Helical" evidence="13">
    <location>
        <begin position="55"/>
        <end position="79"/>
    </location>
</feature>
<evidence type="ECO:0000256" key="2">
    <source>
        <dbReference type="ARBA" id="ARBA00004651"/>
    </source>
</evidence>
<keyword evidence="8 13" id="KW-0812">Transmembrane</keyword>
<keyword evidence="11 13" id="KW-0472">Membrane</keyword>
<dbReference type="Pfam" id="PF01554">
    <property type="entry name" value="MatE"/>
    <property type="match status" value="2"/>
</dbReference>
<evidence type="ECO:0000256" key="3">
    <source>
        <dbReference type="ARBA" id="ARBA00010199"/>
    </source>
</evidence>
<comment type="similarity">
    <text evidence="3">Belongs to the multi antimicrobial extrusion (MATE) (TC 2.A.66.1) family.</text>
</comment>
<comment type="subcellular location">
    <subcellularLocation>
        <location evidence="2">Cell membrane</location>
        <topology evidence="2">Multi-pass membrane protein</topology>
    </subcellularLocation>
</comment>
<dbReference type="InterPro" id="IPR002528">
    <property type="entry name" value="MATE_fam"/>
</dbReference>
<evidence type="ECO:0000256" key="11">
    <source>
        <dbReference type="ARBA" id="ARBA00023136"/>
    </source>
</evidence>
<keyword evidence="5" id="KW-0813">Transport</keyword>
<reference evidence="14 15" key="1">
    <citation type="submission" date="2018-08" db="EMBL/GenBank/DDBJ databases">
        <title>A genome reference for cultivated species of the human gut microbiota.</title>
        <authorList>
            <person name="Zou Y."/>
            <person name="Xue W."/>
            <person name="Luo G."/>
        </authorList>
    </citation>
    <scope>NUCLEOTIDE SEQUENCE [LARGE SCALE GENOMIC DNA]</scope>
    <source>
        <strain evidence="14 15">OM06-4</strain>
    </source>
</reference>
<evidence type="ECO:0000313" key="14">
    <source>
        <dbReference type="EMBL" id="RGD79114.1"/>
    </source>
</evidence>
<keyword evidence="7" id="KW-1003">Cell membrane</keyword>
<feature type="transmembrane region" description="Helical" evidence="13">
    <location>
        <begin position="318"/>
        <end position="341"/>
    </location>
</feature>
<evidence type="ECO:0000256" key="10">
    <source>
        <dbReference type="ARBA" id="ARBA00023065"/>
    </source>
</evidence>
<dbReference type="GO" id="GO:0015297">
    <property type="term" value="F:antiporter activity"/>
    <property type="evidence" value="ECO:0007669"/>
    <property type="project" value="UniProtKB-KW"/>
</dbReference>
<comment type="function">
    <text evidence="1">Multidrug efflux pump.</text>
</comment>
<feature type="transmembrane region" description="Helical" evidence="13">
    <location>
        <begin position="186"/>
        <end position="217"/>
    </location>
</feature>
<evidence type="ECO:0000256" key="8">
    <source>
        <dbReference type="ARBA" id="ARBA00022692"/>
    </source>
</evidence>
<keyword evidence="10" id="KW-0406">Ion transport</keyword>
<gene>
    <name evidence="14" type="ORF">DXB93_16480</name>
</gene>
<protein>
    <recommendedName>
        <fullName evidence="4">Probable multidrug resistance protein NorM</fullName>
    </recommendedName>
    <alternativeName>
        <fullName evidence="12">Multidrug-efflux transporter</fullName>
    </alternativeName>
</protein>
<organism evidence="14 15">
    <name type="scientific">Thomasclavelia ramosa</name>
    <dbReference type="NCBI Taxonomy" id="1547"/>
    <lineage>
        <taxon>Bacteria</taxon>
        <taxon>Bacillati</taxon>
        <taxon>Bacillota</taxon>
        <taxon>Erysipelotrichia</taxon>
        <taxon>Erysipelotrichales</taxon>
        <taxon>Coprobacillaceae</taxon>
        <taxon>Thomasclavelia</taxon>
    </lineage>
</organism>
<feature type="transmembrane region" description="Helical" evidence="13">
    <location>
        <begin position="130"/>
        <end position="151"/>
    </location>
</feature>
<keyword evidence="6" id="KW-0050">Antiport</keyword>
<evidence type="ECO:0000256" key="6">
    <source>
        <dbReference type="ARBA" id="ARBA00022449"/>
    </source>
</evidence>
<dbReference type="PIRSF" id="PIRSF006603">
    <property type="entry name" value="DinF"/>
    <property type="match status" value="1"/>
</dbReference>
<dbReference type="Proteomes" id="UP000261032">
    <property type="component" value="Unassembled WGS sequence"/>
</dbReference>
<keyword evidence="9 13" id="KW-1133">Transmembrane helix</keyword>
<dbReference type="InterPro" id="IPR050222">
    <property type="entry name" value="MATE_MdtK"/>
</dbReference>
<evidence type="ECO:0000256" key="13">
    <source>
        <dbReference type="SAM" id="Phobius"/>
    </source>
</evidence>
<feature type="transmembrane region" description="Helical" evidence="13">
    <location>
        <begin position="390"/>
        <end position="414"/>
    </location>
</feature>
<accession>A0A3E3E8X4</accession>
<comment type="caution">
    <text evidence="14">The sequence shown here is derived from an EMBL/GenBank/DDBJ whole genome shotgun (WGS) entry which is preliminary data.</text>
</comment>
<dbReference type="CDD" id="cd13137">
    <property type="entry name" value="MATE_NorM_like"/>
    <property type="match status" value="1"/>
</dbReference>
<dbReference type="GO" id="GO:0042910">
    <property type="term" value="F:xenobiotic transmembrane transporter activity"/>
    <property type="evidence" value="ECO:0007669"/>
    <property type="project" value="InterPro"/>
</dbReference>
<dbReference type="AlphaFoldDB" id="A0A3E3E8X4"/>
<dbReference type="PANTHER" id="PTHR43298">
    <property type="entry name" value="MULTIDRUG RESISTANCE PROTEIN NORM-RELATED"/>
    <property type="match status" value="1"/>
</dbReference>
<dbReference type="NCBIfam" id="TIGR00797">
    <property type="entry name" value="matE"/>
    <property type="match status" value="1"/>
</dbReference>